<sequence>MFRGALNTASRVGSPLSHLGRIRAMSIRPTVVETRIFKEVIAASGEGASKPRLSASLVSRILGCLASDLKANLKSGKTYTIPKIGTFKYNVLRDEIAFKPSKGLTEDLGGGEVGGGDSFEYR</sequence>
<protein>
    <submittedName>
        <fullName evidence="1">Uncharacterized protein</fullName>
    </submittedName>
</protein>
<dbReference type="AlphaFoldDB" id="A0A9W6ZP02"/>
<reference evidence="2" key="1">
    <citation type="journal article" date="2023" name="Commun. Biol.">
        <title>Genome analysis of Parmales, the sister group of diatoms, reveals the evolutionary specialization of diatoms from phago-mixotrophs to photoautotrophs.</title>
        <authorList>
            <person name="Ban H."/>
            <person name="Sato S."/>
            <person name="Yoshikawa S."/>
            <person name="Yamada K."/>
            <person name="Nakamura Y."/>
            <person name="Ichinomiya M."/>
            <person name="Sato N."/>
            <person name="Blanc-Mathieu R."/>
            <person name="Endo H."/>
            <person name="Kuwata A."/>
            <person name="Ogata H."/>
        </authorList>
    </citation>
    <scope>NUCLEOTIDE SEQUENCE [LARGE SCALE GENOMIC DNA]</scope>
    <source>
        <strain evidence="2">NIES 3701</strain>
    </source>
</reference>
<accession>A0A9W6ZP02</accession>
<proteinExistence type="predicted"/>
<dbReference type="Proteomes" id="UP001165085">
    <property type="component" value="Unassembled WGS sequence"/>
</dbReference>
<name>A0A9W6ZP02_9STRA</name>
<comment type="caution">
    <text evidence="1">The sequence shown here is derived from an EMBL/GenBank/DDBJ whole genome shotgun (WGS) entry which is preliminary data.</text>
</comment>
<gene>
    <name evidence="1" type="ORF">TrST_g6447</name>
</gene>
<evidence type="ECO:0000313" key="1">
    <source>
        <dbReference type="EMBL" id="GMH55466.1"/>
    </source>
</evidence>
<dbReference type="OrthoDB" id="10539406at2759"/>
<organism evidence="1 2">
    <name type="scientific">Triparma strigata</name>
    <dbReference type="NCBI Taxonomy" id="1606541"/>
    <lineage>
        <taxon>Eukaryota</taxon>
        <taxon>Sar</taxon>
        <taxon>Stramenopiles</taxon>
        <taxon>Ochrophyta</taxon>
        <taxon>Bolidophyceae</taxon>
        <taxon>Parmales</taxon>
        <taxon>Triparmaceae</taxon>
        <taxon>Triparma</taxon>
    </lineage>
</organism>
<dbReference type="EMBL" id="BRXY01000034">
    <property type="protein sequence ID" value="GMH55466.1"/>
    <property type="molecule type" value="Genomic_DNA"/>
</dbReference>
<evidence type="ECO:0000313" key="2">
    <source>
        <dbReference type="Proteomes" id="UP001165085"/>
    </source>
</evidence>
<keyword evidence="2" id="KW-1185">Reference proteome</keyword>